<dbReference type="Pfam" id="PF18962">
    <property type="entry name" value="Por_Secre_tail"/>
    <property type="match status" value="1"/>
</dbReference>
<dbReference type="GO" id="GO:0005615">
    <property type="term" value="C:extracellular space"/>
    <property type="evidence" value="ECO:0007669"/>
    <property type="project" value="InterPro"/>
</dbReference>
<dbReference type="EMBL" id="JACIBY010000016">
    <property type="protein sequence ID" value="MBB3841353.1"/>
    <property type="molecule type" value="Genomic_DNA"/>
</dbReference>
<evidence type="ECO:0000259" key="12">
    <source>
        <dbReference type="Pfam" id="PF18962"/>
    </source>
</evidence>
<comment type="caution">
    <text evidence="13">The sequence shown here is derived from an EMBL/GenBank/DDBJ whole genome shotgun (WGS) entry which is preliminary data.</text>
</comment>
<organism evidence="13 14">
    <name type="scientific">Runella defluvii</name>
    <dbReference type="NCBI Taxonomy" id="370973"/>
    <lineage>
        <taxon>Bacteria</taxon>
        <taxon>Pseudomonadati</taxon>
        <taxon>Bacteroidota</taxon>
        <taxon>Cytophagia</taxon>
        <taxon>Cytophagales</taxon>
        <taxon>Spirosomataceae</taxon>
        <taxon>Runella</taxon>
    </lineage>
</organism>
<keyword evidence="8" id="KW-0862">Zinc</keyword>
<dbReference type="PANTHER" id="PTHR33478">
    <property type="entry name" value="EXTRACELLULAR METALLOPROTEINASE MEP"/>
    <property type="match status" value="1"/>
</dbReference>
<evidence type="ECO:0000313" key="14">
    <source>
        <dbReference type="Proteomes" id="UP000541352"/>
    </source>
</evidence>
<keyword evidence="14" id="KW-1185">Reference proteome</keyword>
<dbReference type="GO" id="GO:0006508">
    <property type="term" value="P:proteolysis"/>
    <property type="evidence" value="ECO:0007669"/>
    <property type="project" value="UniProtKB-KW"/>
</dbReference>
<comment type="cofactor">
    <cofactor evidence="1">
        <name>Zn(2+)</name>
        <dbReference type="ChEBI" id="CHEBI:29105"/>
    </cofactor>
</comment>
<feature type="chain" id="PRO_5031350246" description="Secretion system C-terminal sorting domain-containing protein" evidence="11">
    <location>
        <begin position="32"/>
        <end position="2131"/>
    </location>
</feature>
<evidence type="ECO:0000256" key="8">
    <source>
        <dbReference type="ARBA" id="ARBA00022833"/>
    </source>
</evidence>
<dbReference type="Gene3D" id="3.10.170.10">
    <property type="match status" value="1"/>
</dbReference>
<dbReference type="PANTHER" id="PTHR33478:SF1">
    <property type="entry name" value="EXTRACELLULAR METALLOPROTEINASE MEP"/>
    <property type="match status" value="1"/>
</dbReference>
<keyword evidence="6" id="KW-0479">Metal-binding</keyword>
<dbReference type="NCBIfam" id="TIGR04183">
    <property type="entry name" value="Por_Secre_tail"/>
    <property type="match status" value="1"/>
</dbReference>
<dbReference type="Gene3D" id="2.60.40.10">
    <property type="entry name" value="Immunoglobulins"/>
    <property type="match status" value="3"/>
</dbReference>
<dbReference type="SUPFAM" id="SSF55486">
    <property type="entry name" value="Metalloproteases ('zincins'), catalytic domain"/>
    <property type="match status" value="1"/>
</dbReference>
<evidence type="ECO:0000256" key="4">
    <source>
        <dbReference type="ARBA" id="ARBA00022525"/>
    </source>
</evidence>
<dbReference type="InterPro" id="IPR026444">
    <property type="entry name" value="Secre_tail"/>
</dbReference>
<comment type="subcellular location">
    <subcellularLocation>
        <location evidence="2">Secreted</location>
    </subcellularLocation>
</comment>
<keyword evidence="5" id="KW-0645">Protease</keyword>
<dbReference type="Gene3D" id="1.10.390.10">
    <property type="entry name" value="Neutral Protease Domain 2"/>
    <property type="match status" value="1"/>
</dbReference>
<evidence type="ECO:0000256" key="7">
    <source>
        <dbReference type="ARBA" id="ARBA00022801"/>
    </source>
</evidence>
<evidence type="ECO:0000256" key="10">
    <source>
        <dbReference type="ARBA" id="ARBA00023145"/>
    </source>
</evidence>
<evidence type="ECO:0000256" key="3">
    <source>
        <dbReference type="ARBA" id="ARBA00006006"/>
    </source>
</evidence>
<sequence length="2131" mass="224193">MKHISFQKMQAFLPKLFFLALFTCMSWATQAQNEIQTATQYLTENATKHKLLKQDIDRMTVSSAYLSPTTGWYHIYFNQTFESVEVYNSLLSLVVKDGQVQHTTGSFVPNIEALVNQAPISVSPIQALQKAALEANLPINTPIQIREISNTPLADGTSGKIVYQAASISDENIVVKKYWFPYEVLEDGKPHVKVALTWNVQFLTKDQQNGWSMHIDAHTGETIRKVDEVIHCSFGMVHRSGAPHDCSLEHGSSVGTNAVLTPKATLAPDNTYNVFDYPLEAPTFGSRSLVASPYDKFVPLGTGPGATNGWHFDGTTSYTTTRGNNVWAQEDANNNNGTGYSPTSSTLDFNYPYTQGLSTAAANRDAAITNLFYWNNLIHDVLWKYGFDEPSGNFQNTNQGRGGNGNDYVFADAQDGGGTNNANFFTPIDGLNGRMQMYLWTNSGSYQPDGDFDNGIIAHEYGHGWSTRLTGGPNNSSCLRNAEQGGEGWSDYLMLMLTTDWASLTPTEASGNIPRGVGTYAIKQATNGGGIRPYRYAYFNQNTNTVNSAVTYAGVGNTATFSLPHGIGSIWATMLWDMTWEIILQDAQIVNNIYSTPSNVMDMKGNIAALKLVNEGLRLQPCSPSFVQARDAILAADGLLFGGRYRCAIGRAFARRGLGALASTGVSTNDRIVTEDFTPISGASLNSPVALTVCSNQPFNYTATTPTSGTTFSWTRDAVSGISNTAGSGNSAAVSETLVNTSSLPVTVKYRFTLNPATCPGNVITQDVNVIVTPTVAATVPAYSVCQNTAVPSGEGLVSPAVLVNSVSGLLSITDTYVRGRNDNTTVYTAEPGSQSHYKTITFVAPNTEAVTFEVTYAGVYNSDTYLSLYESSFNPAAPATNFLRGDDDIDYSGGNYRSQFTHTLTAGTTYVLVVASYYNLDPGLFILQSTPAVFSTGPTQWYLNASGGAPLATGNVFNPVGVSGSGIANTASAGVTTFYAASPLLSECRTPVTFTITPTHSITLTSVASTETQTVCTNTAITPITYSLGGGATNATVTGLPNGVTYSVNAGVLTISGSPTTVVGSPFNYNITTTGNACTVATESGTIAVNTTHSITLTSVASTETQTVCTNTAITSITYSLGGGATNATVTGLPSGVTYSVNAGVLTISGSPTTAAGSPFNYNITTSGSSCTAATESGTITVNLVHSITLTSVASTKTQAVCVNTAITPITYSLGGGATNATVTGLPSGVTYLVNAGVLTISGSPTTAVGSPLNYNITTTGNTCTVATESGTITVGNAQTITLTSPSATEAQTLCVNTAITSIVYTLGGGATGATVVGLPSGVTSTVNAGVLTISGSPTTATGSPFGYTITTTGSVCTPTTKTGTLTVNAAHSIVLTSSPTTETQIACINSAIVPITYVLSGGATGATVTGLPTGVTSAINGGILTISGAPTTIAGNPFSYSITTTGNACATANESGTITVQTKPVLTLSVLQQTLNEGNSQILCDIDANPVNSLQFNVSGTCGSGSPVWRVQVGSGAWSAWSATVPVSQSSNNQPHRYQAACDANCPTTYTGAIELQINYRSSVPQAVSMAADGVTVAVGETKDICNVEGNELTFNATCAAGEVLIYSVDGGEYGTTVPTQLVDGQYHNYRVRCRKSDGTSSCVETESGVMRLRLIMNSMTPVVSLNVTSGCGNSVAFTGTTNCGAMTSIWYNATTNTALPNLPSQTPSETASYYVRCQAEGGCLSGKSNVVTYTVSPVNTPPVVMVSSDVACTGTEVTISTNCPAGTSALWNTGVTEPSFKVAFANITKQSYSVRCVASNGCQSGVSATKDVYWKAYVVTLINIGESKSSVKTNDRAAWVNQFITRDGGPELEQSTQQNPTLFFTENVNKIAPRYWTINVDACALGTDGSLTFDMLATPETGLPRSFNTHENNAPYFMYANREGWTELYAQNHPAYGFYESNGAGGNVYDAGLPKGLYKLGVRYWDQKGWGSIYPSTRKPQGNVLAYQEYWFRIQSKDGVGVGAARTAESGGQGANGKGQEAIGKWQEANGKGQGSNNEQQITDNGSFASVMPNPVTNVLRLNVQNSKGQVVQTTLLDAAGRQVLGRRFEPDTNTHQEEFGVSELPTGMYFMKVTTPEKSALLKVVKL</sequence>
<dbReference type="Pfam" id="PF02128">
    <property type="entry name" value="Peptidase_M36"/>
    <property type="match status" value="1"/>
</dbReference>
<evidence type="ECO:0000256" key="2">
    <source>
        <dbReference type="ARBA" id="ARBA00004613"/>
    </source>
</evidence>
<evidence type="ECO:0000256" key="1">
    <source>
        <dbReference type="ARBA" id="ARBA00001947"/>
    </source>
</evidence>
<evidence type="ECO:0000256" key="11">
    <source>
        <dbReference type="SAM" id="SignalP"/>
    </source>
</evidence>
<reference evidence="13 14" key="1">
    <citation type="submission" date="2020-08" db="EMBL/GenBank/DDBJ databases">
        <title>Genomic Encyclopedia of Type Strains, Phase IV (KMG-IV): sequencing the most valuable type-strain genomes for metagenomic binning, comparative biology and taxonomic classification.</title>
        <authorList>
            <person name="Goeker M."/>
        </authorList>
    </citation>
    <scope>NUCLEOTIDE SEQUENCE [LARGE SCALE GENOMIC DNA]</scope>
    <source>
        <strain evidence="13 14">DSM 17976</strain>
    </source>
</reference>
<evidence type="ECO:0000256" key="5">
    <source>
        <dbReference type="ARBA" id="ARBA00022670"/>
    </source>
</evidence>
<dbReference type="Proteomes" id="UP000541352">
    <property type="component" value="Unassembled WGS sequence"/>
</dbReference>
<keyword evidence="10" id="KW-0865">Zymogen</keyword>
<dbReference type="InterPro" id="IPR013783">
    <property type="entry name" value="Ig-like_fold"/>
</dbReference>
<keyword evidence="7" id="KW-0378">Hydrolase</keyword>
<dbReference type="InterPro" id="IPR027268">
    <property type="entry name" value="Peptidase_M4/M1_CTD_sf"/>
</dbReference>
<evidence type="ECO:0000256" key="9">
    <source>
        <dbReference type="ARBA" id="ARBA00023049"/>
    </source>
</evidence>
<feature type="domain" description="Secretion system C-terminal sorting" evidence="12">
    <location>
        <begin position="2055"/>
        <end position="2127"/>
    </location>
</feature>
<feature type="signal peptide" evidence="11">
    <location>
        <begin position="1"/>
        <end position="31"/>
    </location>
</feature>
<accession>A0A7W5ZPQ2</accession>
<keyword evidence="9" id="KW-0482">Metalloprotease</keyword>
<dbReference type="InterPro" id="IPR050371">
    <property type="entry name" value="Fungal_virulence_M36"/>
</dbReference>
<proteinExistence type="inferred from homology"/>
<dbReference type="GO" id="GO:0008270">
    <property type="term" value="F:zinc ion binding"/>
    <property type="evidence" value="ECO:0007669"/>
    <property type="project" value="InterPro"/>
</dbReference>
<evidence type="ECO:0000313" key="13">
    <source>
        <dbReference type="EMBL" id="MBB3841353.1"/>
    </source>
</evidence>
<keyword evidence="11" id="KW-0732">Signal</keyword>
<dbReference type="GO" id="GO:0004222">
    <property type="term" value="F:metalloendopeptidase activity"/>
    <property type="evidence" value="ECO:0007669"/>
    <property type="project" value="InterPro"/>
</dbReference>
<protein>
    <recommendedName>
        <fullName evidence="12">Secretion system C-terminal sorting domain-containing protein</fullName>
    </recommendedName>
</protein>
<gene>
    <name evidence="13" type="ORF">FHS57_005381</name>
</gene>
<comment type="similarity">
    <text evidence="3">Belongs to the peptidase M36 family.</text>
</comment>
<dbReference type="CDD" id="cd09596">
    <property type="entry name" value="M36"/>
    <property type="match status" value="1"/>
</dbReference>
<name>A0A7W5ZPQ2_9BACT</name>
<dbReference type="InterPro" id="IPR001842">
    <property type="entry name" value="Peptidase_M36"/>
</dbReference>
<evidence type="ECO:0000256" key="6">
    <source>
        <dbReference type="ARBA" id="ARBA00022723"/>
    </source>
</evidence>
<dbReference type="PRINTS" id="PR00999">
    <property type="entry name" value="FUNGALYSIN"/>
</dbReference>
<keyword evidence="4" id="KW-0964">Secreted</keyword>